<dbReference type="EMBL" id="JALNTZ010000008">
    <property type="protein sequence ID" value="KAJ3642569.1"/>
    <property type="molecule type" value="Genomic_DNA"/>
</dbReference>
<keyword evidence="2" id="KW-1185">Reference proteome</keyword>
<accession>A0AA38HWR1</accession>
<sequence length="122" mass="13541">MTAARGAGEDASLDAGEFLHRLGNPTGPEHRRNFSQLPTNFLIRKSPTKTANGNGPNRTPAALIYVIRNKTHLNVVAFVRRQLAIISSDQRPYPRFAIGKHPLHVELNLVSESAQFRTSSVW</sequence>
<dbReference type="AlphaFoldDB" id="A0AA38HWR1"/>
<dbReference type="Proteomes" id="UP001168821">
    <property type="component" value="Unassembled WGS sequence"/>
</dbReference>
<organism evidence="1 2">
    <name type="scientific">Zophobas morio</name>
    <dbReference type="NCBI Taxonomy" id="2755281"/>
    <lineage>
        <taxon>Eukaryota</taxon>
        <taxon>Metazoa</taxon>
        <taxon>Ecdysozoa</taxon>
        <taxon>Arthropoda</taxon>
        <taxon>Hexapoda</taxon>
        <taxon>Insecta</taxon>
        <taxon>Pterygota</taxon>
        <taxon>Neoptera</taxon>
        <taxon>Endopterygota</taxon>
        <taxon>Coleoptera</taxon>
        <taxon>Polyphaga</taxon>
        <taxon>Cucujiformia</taxon>
        <taxon>Tenebrionidae</taxon>
        <taxon>Zophobas</taxon>
    </lineage>
</organism>
<proteinExistence type="predicted"/>
<reference evidence="1" key="1">
    <citation type="journal article" date="2023" name="G3 (Bethesda)">
        <title>Whole genome assemblies of Zophobas morio and Tenebrio molitor.</title>
        <authorList>
            <person name="Kaur S."/>
            <person name="Stinson S.A."/>
            <person name="diCenzo G.C."/>
        </authorList>
    </citation>
    <scope>NUCLEOTIDE SEQUENCE</scope>
    <source>
        <strain evidence="1">QUZm001</strain>
    </source>
</reference>
<gene>
    <name evidence="1" type="ORF">Zmor_025334</name>
</gene>
<evidence type="ECO:0000313" key="2">
    <source>
        <dbReference type="Proteomes" id="UP001168821"/>
    </source>
</evidence>
<protein>
    <submittedName>
        <fullName evidence="1">Uncharacterized protein</fullName>
    </submittedName>
</protein>
<comment type="caution">
    <text evidence="1">The sequence shown here is derived from an EMBL/GenBank/DDBJ whole genome shotgun (WGS) entry which is preliminary data.</text>
</comment>
<name>A0AA38HWR1_9CUCU</name>
<evidence type="ECO:0000313" key="1">
    <source>
        <dbReference type="EMBL" id="KAJ3642569.1"/>
    </source>
</evidence>